<evidence type="ECO:0000259" key="2">
    <source>
        <dbReference type="Pfam" id="PF20455"/>
    </source>
</evidence>
<evidence type="ECO:0000313" key="4">
    <source>
        <dbReference type="Proteomes" id="UP000317901"/>
    </source>
</evidence>
<keyword evidence="1" id="KW-1133">Transmembrane helix</keyword>
<dbReference type="Proteomes" id="UP000317901">
    <property type="component" value="Unassembled WGS sequence"/>
</dbReference>
<dbReference type="OrthoDB" id="6912497at2"/>
<dbReference type="EMBL" id="VFIP01000009">
    <property type="protein sequence ID" value="TWR97764.1"/>
    <property type="molecule type" value="Genomic_DNA"/>
</dbReference>
<organism evidence="3 4">
    <name type="scientific">Pseudomonas saxonica</name>
    <dbReference type="NCBI Taxonomy" id="2600598"/>
    <lineage>
        <taxon>Bacteria</taxon>
        <taxon>Pseudomonadati</taxon>
        <taxon>Pseudomonadota</taxon>
        <taxon>Gammaproteobacteria</taxon>
        <taxon>Pseudomonadales</taxon>
        <taxon>Pseudomonadaceae</taxon>
        <taxon>Pseudomonas</taxon>
    </lineage>
</organism>
<proteinExistence type="predicted"/>
<feature type="transmembrane region" description="Helical" evidence="1">
    <location>
        <begin position="44"/>
        <end position="72"/>
    </location>
</feature>
<gene>
    <name evidence="3" type="ORF">FJD37_06790</name>
</gene>
<keyword evidence="1" id="KW-0812">Transmembrane</keyword>
<accession>A0A5C5Q5L6</accession>
<dbReference type="Pfam" id="PF20455">
    <property type="entry name" value="DUF6708"/>
    <property type="match status" value="1"/>
</dbReference>
<feature type="transmembrane region" description="Helical" evidence="1">
    <location>
        <begin position="84"/>
        <end position="105"/>
    </location>
</feature>
<protein>
    <recommendedName>
        <fullName evidence="2">DUF6708 domain-containing protein</fullName>
    </recommendedName>
</protein>
<dbReference type="AlphaFoldDB" id="A0A5C5Q5L6"/>
<evidence type="ECO:0000313" key="3">
    <source>
        <dbReference type="EMBL" id="TWR97764.1"/>
    </source>
</evidence>
<feature type="domain" description="DUF6708" evidence="2">
    <location>
        <begin position="95"/>
        <end position="215"/>
    </location>
</feature>
<comment type="caution">
    <text evidence="3">The sequence shown here is derived from an EMBL/GenBank/DDBJ whole genome shotgun (WGS) entry which is preliminary data.</text>
</comment>
<sequence length="319" mass="36026">MSSPAAGTIKKVALSQQDYLAPLPIPTGQKPVDMVNMIWRKNDVYLDVGNVNIGGAVVVMWFMSMFYIGFYMVFKAIDPKVSSFILWSGLIIVGIPALIFIYSMIRPTPLPIRFNRQRREVCVPREEGEYWLVPWETVTAAASQHSSVSQAGKTTSGMLFISFDNPDPLASEDNKHWMWGFNCGGNEASMATWECIRSYMEVGPHALPKSNDFEKYRATLKGRGLLWGTCCASAEGIWLHIRKGELWEAIYLIICIFLFGAPLIFMLQTWKLSPPPTLDYPEIIEWSNPLPPEQWARRSDALEAAVIQREAELLARAQL</sequence>
<dbReference type="InterPro" id="IPR046554">
    <property type="entry name" value="DUF6708"/>
</dbReference>
<dbReference type="RefSeq" id="WP_146425563.1">
    <property type="nucleotide sequence ID" value="NZ_VFIP01000009.1"/>
</dbReference>
<evidence type="ECO:0000256" key="1">
    <source>
        <dbReference type="SAM" id="Phobius"/>
    </source>
</evidence>
<keyword evidence="1" id="KW-0472">Membrane</keyword>
<name>A0A5C5Q5L6_9PSED</name>
<reference evidence="3 4" key="1">
    <citation type="submission" date="2019-06" db="EMBL/GenBank/DDBJ databases">
        <title>Pseudomonas bimorpha sp. nov. isolated from bovine raw milk and skim milk concentrate.</title>
        <authorList>
            <person name="Hofmann K."/>
            <person name="Huptas C."/>
            <person name="Doll E."/>
            <person name="Scherer S."/>
            <person name="Wenning M."/>
        </authorList>
    </citation>
    <scope>NUCLEOTIDE SEQUENCE [LARGE SCALE GENOMIC DNA]</scope>
    <source>
        <strain evidence="3 4">DSM 108990</strain>
    </source>
</reference>
<feature type="transmembrane region" description="Helical" evidence="1">
    <location>
        <begin position="249"/>
        <end position="270"/>
    </location>
</feature>